<organism evidence="3 4">
    <name type="scientific">Xanthomonas arboricola pv. guizotiae</name>
    <dbReference type="NCBI Taxonomy" id="487867"/>
    <lineage>
        <taxon>Bacteria</taxon>
        <taxon>Pseudomonadati</taxon>
        <taxon>Pseudomonadota</taxon>
        <taxon>Gammaproteobacteria</taxon>
        <taxon>Lysobacterales</taxon>
        <taxon>Lysobacteraceae</taxon>
        <taxon>Xanthomonas</taxon>
    </lineage>
</organism>
<dbReference type="Gene3D" id="3.30.2310.20">
    <property type="entry name" value="RelE-like"/>
    <property type="match status" value="1"/>
</dbReference>
<dbReference type="PANTHER" id="PTHR33755">
    <property type="entry name" value="TOXIN PARE1-RELATED"/>
    <property type="match status" value="1"/>
</dbReference>
<comment type="similarity">
    <text evidence="1">Belongs to the RelE toxin family.</text>
</comment>
<name>A0A2S6ZRG3_9XANT</name>
<dbReference type="Pfam" id="PF05016">
    <property type="entry name" value="ParE_toxin"/>
    <property type="match status" value="1"/>
</dbReference>
<evidence type="ECO:0008006" key="5">
    <source>
        <dbReference type="Google" id="ProtNLM"/>
    </source>
</evidence>
<evidence type="ECO:0000256" key="1">
    <source>
        <dbReference type="ARBA" id="ARBA00006226"/>
    </source>
</evidence>
<reference evidence="3 4" key="1">
    <citation type="submission" date="2016-08" db="EMBL/GenBank/DDBJ databases">
        <title>Evolution of the type three secretion system and type three effector repertoires in Xanthomonas.</title>
        <authorList>
            <person name="Merda D."/>
            <person name="Briand M."/>
            <person name="Bosis E."/>
            <person name="Rousseau C."/>
            <person name="Portier P."/>
            <person name="Jacques M.-A."/>
            <person name="Fischer-Le Saux M."/>
        </authorList>
    </citation>
    <scope>NUCLEOTIDE SEQUENCE [LARGE SCALE GENOMIC DNA]</scope>
    <source>
        <strain evidence="3 4">CFBP 7409</strain>
    </source>
</reference>
<evidence type="ECO:0000313" key="4">
    <source>
        <dbReference type="Proteomes" id="UP000238049"/>
    </source>
</evidence>
<evidence type="ECO:0000313" key="3">
    <source>
        <dbReference type="EMBL" id="PPT94893.1"/>
    </source>
</evidence>
<dbReference type="EMBL" id="MDSL01000052">
    <property type="protein sequence ID" value="PPT94893.1"/>
    <property type="molecule type" value="Genomic_DNA"/>
</dbReference>
<gene>
    <name evidence="3" type="ORF">XarbCFBP7409_18605</name>
</gene>
<dbReference type="InterPro" id="IPR035093">
    <property type="entry name" value="RelE/ParE_toxin_dom_sf"/>
</dbReference>
<dbReference type="InterPro" id="IPR007712">
    <property type="entry name" value="RelE/ParE_toxin"/>
</dbReference>
<dbReference type="Proteomes" id="UP000238049">
    <property type="component" value="Unassembled WGS sequence"/>
</dbReference>
<keyword evidence="2" id="KW-1277">Toxin-antitoxin system</keyword>
<dbReference type="AlphaFoldDB" id="A0A2S6ZRG3"/>
<evidence type="ECO:0000256" key="2">
    <source>
        <dbReference type="ARBA" id="ARBA00022649"/>
    </source>
</evidence>
<accession>A0A2S6ZRG3</accession>
<sequence length="103" mass="11805">MVCVKVYWTPGAQARLLEIQAYLKEHAPLVASTVPIALARRALELGHSPAMGRLLARYAPAEVRELLERPYRLIYRVRPTQVDILTVLHYRQLMPSDLSDLQR</sequence>
<dbReference type="InterPro" id="IPR051803">
    <property type="entry name" value="TA_system_RelE-like_toxin"/>
</dbReference>
<proteinExistence type="inferred from homology"/>
<protein>
    <recommendedName>
        <fullName evidence="5">Plasmid stabilization protein</fullName>
    </recommendedName>
</protein>
<comment type="caution">
    <text evidence="3">The sequence shown here is derived from an EMBL/GenBank/DDBJ whole genome shotgun (WGS) entry which is preliminary data.</text>
</comment>